<keyword evidence="1" id="KW-0732">Signal</keyword>
<reference evidence="4 5" key="1">
    <citation type="submission" date="2018-09" db="EMBL/GenBank/DDBJ databases">
        <title>Streptomyces sp. nov. DS1-2, an endophytic actinomycete isolated from roots of Dendrobium scabrilingue.</title>
        <authorList>
            <person name="Kuncharoen N."/>
            <person name="Kudo T."/>
            <person name="Ohkuma M."/>
            <person name="Yuki M."/>
            <person name="Tanasupawat S."/>
        </authorList>
    </citation>
    <scope>NUCLEOTIDE SEQUENCE [LARGE SCALE GENOMIC DNA]</scope>
    <source>
        <strain evidence="2 5">AZ1-7</strain>
        <strain evidence="3 4">DS1-2</strain>
    </source>
</reference>
<evidence type="ECO:0000256" key="1">
    <source>
        <dbReference type="SAM" id="SignalP"/>
    </source>
</evidence>
<evidence type="ECO:0000313" key="5">
    <source>
        <dbReference type="Proteomes" id="UP000275024"/>
    </source>
</evidence>
<dbReference type="EMBL" id="RBDX01000009">
    <property type="protein sequence ID" value="RKN09084.1"/>
    <property type="molecule type" value="Genomic_DNA"/>
</dbReference>
<dbReference type="RefSeq" id="WP_120697385.1">
    <property type="nucleotide sequence ID" value="NZ_RBDX01000009.1"/>
</dbReference>
<feature type="chain" id="PRO_5017199189" evidence="1">
    <location>
        <begin position="28"/>
        <end position="164"/>
    </location>
</feature>
<protein>
    <submittedName>
        <fullName evidence="2">Uncharacterized protein</fullName>
    </submittedName>
</protein>
<evidence type="ECO:0000313" key="3">
    <source>
        <dbReference type="EMBL" id="RKN22725.1"/>
    </source>
</evidence>
<dbReference type="EMBL" id="RBDY01000009">
    <property type="protein sequence ID" value="RKN22725.1"/>
    <property type="molecule type" value="Genomic_DNA"/>
</dbReference>
<accession>A0A3A9WI18</accession>
<dbReference type="OrthoDB" id="2449873at2"/>
<feature type="signal peptide" evidence="1">
    <location>
        <begin position="1"/>
        <end position="27"/>
    </location>
</feature>
<name>A0A3A9WI18_9ACTN</name>
<dbReference type="Proteomes" id="UP000268652">
    <property type="component" value="Unassembled WGS sequence"/>
</dbReference>
<evidence type="ECO:0000313" key="2">
    <source>
        <dbReference type="EMBL" id="RKN09084.1"/>
    </source>
</evidence>
<sequence>MSVNARLVRRSLGPAAALALIPAAAVAGPAEPGAGAPPPWRDLIAVKRATAAYHDVAAAEADGFVRTSECEPQKGVHFLREVADTADALVPTRPNVLVYETTSDGDLRLLGVEYASITPGTFLGHELQRSSVVPYYLLHVWVWDRDAGQDDLFAADNPRITCGS</sequence>
<comment type="caution">
    <text evidence="2">The sequence shown here is derived from an EMBL/GenBank/DDBJ whole genome shotgun (WGS) entry which is preliminary data.</text>
</comment>
<proteinExistence type="predicted"/>
<gene>
    <name evidence="3" type="ORF">D7318_14305</name>
    <name evidence="2" type="ORF">D7319_14250</name>
</gene>
<dbReference type="AlphaFoldDB" id="A0A3A9WI18"/>
<keyword evidence="4" id="KW-1185">Reference proteome</keyword>
<dbReference type="Proteomes" id="UP000275024">
    <property type="component" value="Unassembled WGS sequence"/>
</dbReference>
<organism evidence="2 5">
    <name type="scientific">Streptomyces radicis</name>
    <dbReference type="NCBI Taxonomy" id="1750517"/>
    <lineage>
        <taxon>Bacteria</taxon>
        <taxon>Bacillati</taxon>
        <taxon>Actinomycetota</taxon>
        <taxon>Actinomycetes</taxon>
        <taxon>Kitasatosporales</taxon>
        <taxon>Streptomycetaceae</taxon>
        <taxon>Streptomyces</taxon>
    </lineage>
</organism>
<evidence type="ECO:0000313" key="4">
    <source>
        <dbReference type="Proteomes" id="UP000268652"/>
    </source>
</evidence>